<dbReference type="AlphaFoldDB" id="A0A699WC06"/>
<feature type="non-terminal residue" evidence="1">
    <location>
        <position position="1"/>
    </location>
</feature>
<proteinExistence type="predicted"/>
<comment type="caution">
    <text evidence="1">The sequence shown here is derived from an EMBL/GenBank/DDBJ whole genome shotgun (WGS) entry which is preliminary data.</text>
</comment>
<organism evidence="1">
    <name type="scientific">Tanacetum cinerariifolium</name>
    <name type="common">Dalmatian daisy</name>
    <name type="synonym">Chrysanthemum cinerariifolium</name>
    <dbReference type="NCBI Taxonomy" id="118510"/>
    <lineage>
        <taxon>Eukaryota</taxon>
        <taxon>Viridiplantae</taxon>
        <taxon>Streptophyta</taxon>
        <taxon>Embryophyta</taxon>
        <taxon>Tracheophyta</taxon>
        <taxon>Spermatophyta</taxon>
        <taxon>Magnoliopsida</taxon>
        <taxon>eudicotyledons</taxon>
        <taxon>Gunneridae</taxon>
        <taxon>Pentapetalae</taxon>
        <taxon>asterids</taxon>
        <taxon>campanulids</taxon>
        <taxon>Asterales</taxon>
        <taxon>Asteraceae</taxon>
        <taxon>Asteroideae</taxon>
        <taxon>Anthemideae</taxon>
        <taxon>Anthemidinae</taxon>
        <taxon>Tanacetum</taxon>
    </lineage>
</organism>
<dbReference type="EMBL" id="BKCJ011654615">
    <property type="protein sequence ID" value="GFD45662.1"/>
    <property type="molecule type" value="Genomic_DNA"/>
</dbReference>
<sequence length="115" mass="12366">AVHVDVTGFALDRQRGRLGHRYGVAREDGRCFHRSGCRDRRGHGGRWRFRAGVRGPDPLLQQLFRGVEHLQARAATHHASSNAQLGVADAETGLAVRALGDEAVGHAGIRGLASA</sequence>
<name>A0A699WC06_TANCI</name>
<accession>A0A699WC06</accession>
<gene>
    <name evidence="1" type="ORF">Tci_917631</name>
</gene>
<reference evidence="1" key="1">
    <citation type="journal article" date="2019" name="Sci. Rep.">
        <title>Draft genome of Tanacetum cinerariifolium, the natural source of mosquito coil.</title>
        <authorList>
            <person name="Yamashiro T."/>
            <person name="Shiraishi A."/>
            <person name="Satake H."/>
            <person name="Nakayama K."/>
        </authorList>
    </citation>
    <scope>NUCLEOTIDE SEQUENCE</scope>
</reference>
<protein>
    <submittedName>
        <fullName evidence="1">Uncharacterized protein</fullName>
    </submittedName>
</protein>
<evidence type="ECO:0000313" key="1">
    <source>
        <dbReference type="EMBL" id="GFD45662.1"/>
    </source>
</evidence>